<sequence>MYLSHKDALASFCASLPAYTSFSPASYAPVQQCSSALRSLPERWSDLHSSPFSLRIVLSCLPCCYLRLPSSLVASSPRFALACCSLPLHPCLELGLSSSHDPWLSPVNHCVESSSTVEFVWIQWPFDLLSYSAVVPRRGPRALVPLQHILVASPTFRVPSEHSLQSTSAPMPCCPKIGLLLVQVLLGMERESNC</sequence>
<name>A0A1K0GAE2_9BASI</name>
<accession>A0A1K0GAE2</accession>
<dbReference type="EMBL" id="LT558131">
    <property type="protein sequence ID" value="SAM84866.1"/>
    <property type="molecule type" value="Genomic_DNA"/>
</dbReference>
<reference evidence="2" key="1">
    <citation type="submission" date="2016-04" db="EMBL/GenBank/DDBJ databases">
        <authorList>
            <person name="Guldener U."/>
            <person name="Guldener U."/>
        </authorList>
    </citation>
    <scope>NUCLEOTIDE SEQUENCE [LARGE SCALE GENOMIC DNA]</scope>
    <source>
        <strain evidence="2">UB2112</strain>
    </source>
</reference>
<gene>
    <name evidence="1" type="ORF">UBRO_20858</name>
</gene>
<evidence type="ECO:0000313" key="1">
    <source>
        <dbReference type="EMBL" id="SAM84866.1"/>
    </source>
</evidence>
<dbReference type="AlphaFoldDB" id="A0A1K0GAE2"/>
<evidence type="ECO:0000313" key="2">
    <source>
        <dbReference type="Proteomes" id="UP000179920"/>
    </source>
</evidence>
<dbReference type="Proteomes" id="UP000179920">
    <property type="component" value="Chromosome XV"/>
</dbReference>
<organism evidence="1 2">
    <name type="scientific">Ustilago bromivora</name>
    <dbReference type="NCBI Taxonomy" id="307758"/>
    <lineage>
        <taxon>Eukaryota</taxon>
        <taxon>Fungi</taxon>
        <taxon>Dikarya</taxon>
        <taxon>Basidiomycota</taxon>
        <taxon>Ustilaginomycotina</taxon>
        <taxon>Ustilaginomycetes</taxon>
        <taxon>Ustilaginales</taxon>
        <taxon>Ustilaginaceae</taxon>
        <taxon>Ustilago</taxon>
    </lineage>
</organism>
<protein>
    <submittedName>
        <fullName evidence="1">Uncharacterized protein</fullName>
    </submittedName>
</protein>
<proteinExistence type="predicted"/>